<dbReference type="GO" id="GO:0008270">
    <property type="term" value="F:zinc ion binding"/>
    <property type="evidence" value="ECO:0007669"/>
    <property type="project" value="UniProtKB-KW"/>
</dbReference>
<evidence type="ECO:0000256" key="14">
    <source>
        <dbReference type="PROSITE-ProRule" id="PRU00723"/>
    </source>
</evidence>
<feature type="compositionally biased region" description="Polar residues" evidence="15">
    <location>
        <begin position="692"/>
        <end position="704"/>
    </location>
</feature>
<evidence type="ECO:0000313" key="17">
    <source>
        <dbReference type="EMBL" id="KAL3811417.1"/>
    </source>
</evidence>
<evidence type="ECO:0000256" key="4">
    <source>
        <dbReference type="ARBA" id="ARBA00022723"/>
    </source>
</evidence>
<keyword evidence="18" id="KW-1185">Reference proteome</keyword>
<evidence type="ECO:0000256" key="8">
    <source>
        <dbReference type="ARBA" id="ARBA00022927"/>
    </source>
</evidence>
<feature type="zinc finger region" description="C3H1-type" evidence="14">
    <location>
        <begin position="960"/>
        <end position="987"/>
    </location>
</feature>
<dbReference type="Pfam" id="PF18044">
    <property type="entry name" value="zf-CCCH_4"/>
    <property type="match status" value="1"/>
</dbReference>
<feature type="region of interest" description="Disordered" evidence="15">
    <location>
        <begin position="637"/>
        <end position="659"/>
    </location>
</feature>
<evidence type="ECO:0000259" key="16">
    <source>
        <dbReference type="PROSITE" id="PS50103"/>
    </source>
</evidence>
<protein>
    <recommendedName>
        <fullName evidence="12">mRNA export factor GLE1</fullName>
    </recommendedName>
    <alternativeName>
        <fullName evidence="13">Nucleoporin GLE1</fullName>
    </alternativeName>
</protein>
<dbReference type="GO" id="GO:0051028">
    <property type="term" value="P:mRNA transport"/>
    <property type="evidence" value="ECO:0007669"/>
    <property type="project" value="UniProtKB-KW"/>
</dbReference>
<dbReference type="SMART" id="SM00356">
    <property type="entry name" value="ZnF_C3H1"/>
    <property type="match status" value="2"/>
</dbReference>
<name>A0ABD3RGF0_9STRA</name>
<feature type="domain" description="C3H1-type" evidence="16">
    <location>
        <begin position="902"/>
        <end position="929"/>
    </location>
</feature>
<comment type="similarity">
    <text evidence="2">Belongs to the GLE1 family.</text>
</comment>
<evidence type="ECO:0000256" key="12">
    <source>
        <dbReference type="ARBA" id="ARBA00026227"/>
    </source>
</evidence>
<feature type="zinc finger region" description="C3H1-type" evidence="14">
    <location>
        <begin position="902"/>
        <end position="929"/>
    </location>
</feature>
<dbReference type="GO" id="GO:0005643">
    <property type="term" value="C:nuclear pore"/>
    <property type="evidence" value="ECO:0007669"/>
    <property type="project" value="UniProtKB-SubCell"/>
</dbReference>
<feature type="region of interest" description="Disordered" evidence="15">
    <location>
        <begin position="434"/>
        <end position="454"/>
    </location>
</feature>
<feature type="domain" description="C3H1-type" evidence="16">
    <location>
        <begin position="960"/>
        <end position="987"/>
    </location>
</feature>
<dbReference type="Gene3D" id="1.25.40.510">
    <property type="entry name" value="GLE1-like"/>
    <property type="match status" value="1"/>
</dbReference>
<gene>
    <name evidence="17" type="ORF">ACHAXA_005318</name>
</gene>
<sequence>MGTGGDGGTGGRDSLDDRGTNDRAWDALIRIDDARGTRGGVDDGHTTSLPLRSYNLDLRGTRLPPGALSRGPAAATTSSTVGGGGRVRGDDDDADVEDMRYGMDRIAKLVAAAGLVRGYDDCVNENDESTPTPRPSPPRSASRLLQLAYACERMQANVSREMMELESETETSYRESCRGFLLLLRAEDELANAASARMSDRRRLMMEEEGERERLDVVAREDARRIRSEEDARALAESDAMERKRIEEARSREERRKIAEEDMSKEAEEEAARSIEHVHRAIDLISRVEDVRCGLLAFESSSSVARRRLQFKKVVNGRINTLSHDVDKVMEVSNAVIDALDNASRDDDIAARGGGGGMVDPASTMGRRYLLDLLCSNLIVRVQADGFNGSRGDGFPLAATFASVSVRCPDVCPLLEGHLYRVCPTAVPALSLTREKDRGEDGNSGNGGDDNIIAPEDDLMESLGMIRDRDGEFESFDKFLHRTEGLISIMANIMSSLPSDHKLLGGHAGAMTWLRRFMDLLPPTPVSPLPLLTAPVLVAFLTGAGHMLANRYPVEFAPLLDVMKISVVSRLDESTVGVPSATRLRKVLDDVGFEGMRTDLPNGAMAGLYDDGKGERNVSGYNHVDAGPGDARTFSGMPSFTAFGQSHNPPSSAFAESSLVGGAKEGADASKISFSLSGWGDSPTGDSEHFGVSSTASTTPVTNKSSSWGSSSSSFASDGGGAGGSRGFGIAMAAAPSPSPLGCAIVVVWDNGGGAVTRRRYCTGNNAESIRESCSSVGIRGGGGGGACIIQRFCNGNSSESIWTPNPFGGGGGQSSGFGISSAATSSSFGTTAAPTPSPFGVVQAPAVGFGSTTFASTAGQQSSPFASGGFVGNPPSAPAPSPFGNNSGWQGPGTNTGGQGANNRQPCKFFASGKCNLGDRCKFSHEISGVGQGQMGGVGNPSPFGNPPGGNLSNTFGRGEGKQPCKFFASGQCRNGSSCRFSHEQPGGAGASGFGSGTTFGGGVFGQASNPSPFSGGGVSQFGLSSNINPFGGPRR</sequence>
<feature type="region of interest" description="Disordered" evidence="15">
    <location>
        <begin position="122"/>
        <end position="141"/>
    </location>
</feature>
<evidence type="ECO:0000256" key="7">
    <source>
        <dbReference type="ARBA" id="ARBA00022833"/>
    </source>
</evidence>
<dbReference type="Gene3D" id="1.20.120.1350">
    <property type="entry name" value="Pneumovirus matrix protein 2 (M2), zinc-binding domain"/>
    <property type="match status" value="1"/>
</dbReference>
<dbReference type="InterPro" id="IPR036855">
    <property type="entry name" value="Znf_CCCH_sf"/>
</dbReference>
<feature type="compositionally biased region" description="Gly residues" evidence="15">
    <location>
        <begin position="1"/>
        <end position="11"/>
    </location>
</feature>
<keyword evidence="10" id="KW-0906">Nuclear pore complex</keyword>
<evidence type="ECO:0000256" key="1">
    <source>
        <dbReference type="ARBA" id="ARBA00004567"/>
    </source>
</evidence>
<evidence type="ECO:0000256" key="11">
    <source>
        <dbReference type="ARBA" id="ARBA00023242"/>
    </source>
</evidence>
<dbReference type="InterPro" id="IPR041367">
    <property type="entry name" value="Znf-CCCH_4"/>
</dbReference>
<evidence type="ECO:0000256" key="6">
    <source>
        <dbReference type="ARBA" id="ARBA00022816"/>
    </source>
</evidence>
<dbReference type="InterPro" id="IPR038506">
    <property type="entry name" value="GLE1-like_sf"/>
</dbReference>
<feature type="compositionally biased region" description="Gly residues" evidence="15">
    <location>
        <begin position="891"/>
        <end position="901"/>
    </location>
</feature>
<keyword evidence="11" id="KW-0539">Nucleus</keyword>
<evidence type="ECO:0000256" key="5">
    <source>
        <dbReference type="ARBA" id="ARBA00022771"/>
    </source>
</evidence>
<evidence type="ECO:0000256" key="3">
    <source>
        <dbReference type="ARBA" id="ARBA00022448"/>
    </source>
</evidence>
<dbReference type="EMBL" id="JALLPB020000263">
    <property type="protein sequence ID" value="KAL3811417.1"/>
    <property type="molecule type" value="Genomic_DNA"/>
</dbReference>
<feature type="region of interest" description="Disordered" evidence="15">
    <location>
        <begin position="60"/>
        <end position="93"/>
    </location>
</feature>
<dbReference type="PANTHER" id="PTHR12960:SF0">
    <property type="entry name" value="MRNA EXPORT FACTOR GLE1"/>
    <property type="match status" value="1"/>
</dbReference>
<keyword evidence="5 14" id="KW-0863">Zinc-finger</keyword>
<dbReference type="PROSITE" id="PS50103">
    <property type="entry name" value="ZF_C3H1"/>
    <property type="match status" value="2"/>
</dbReference>
<dbReference type="SUPFAM" id="SSF90229">
    <property type="entry name" value="CCCH zinc finger"/>
    <property type="match status" value="2"/>
</dbReference>
<feature type="compositionally biased region" description="Polar residues" evidence="15">
    <location>
        <begin position="856"/>
        <end position="866"/>
    </location>
</feature>
<evidence type="ECO:0000256" key="15">
    <source>
        <dbReference type="SAM" id="MobiDB-lite"/>
    </source>
</evidence>
<dbReference type="Pfam" id="PF00642">
    <property type="entry name" value="zf-CCCH"/>
    <property type="match status" value="1"/>
</dbReference>
<feature type="region of interest" description="Disordered" evidence="15">
    <location>
        <begin position="1001"/>
        <end position="1037"/>
    </location>
</feature>
<evidence type="ECO:0000256" key="2">
    <source>
        <dbReference type="ARBA" id="ARBA00011056"/>
    </source>
</evidence>
<dbReference type="GO" id="GO:0015031">
    <property type="term" value="P:protein transport"/>
    <property type="evidence" value="ECO:0007669"/>
    <property type="project" value="UniProtKB-KW"/>
</dbReference>
<evidence type="ECO:0000256" key="13">
    <source>
        <dbReference type="ARBA" id="ARBA00029983"/>
    </source>
</evidence>
<accession>A0ABD3RGF0</accession>
<reference evidence="17 18" key="1">
    <citation type="submission" date="2024-10" db="EMBL/GenBank/DDBJ databases">
        <title>Updated reference genomes for cyclostephanoid diatoms.</title>
        <authorList>
            <person name="Roberts W.R."/>
            <person name="Alverson A.J."/>
        </authorList>
    </citation>
    <scope>NUCLEOTIDE SEQUENCE [LARGE SCALE GENOMIC DNA]</scope>
    <source>
        <strain evidence="17 18">AJA228-03</strain>
    </source>
</reference>
<organism evidence="17 18">
    <name type="scientific">Cyclostephanos tholiformis</name>
    <dbReference type="NCBI Taxonomy" id="382380"/>
    <lineage>
        <taxon>Eukaryota</taxon>
        <taxon>Sar</taxon>
        <taxon>Stramenopiles</taxon>
        <taxon>Ochrophyta</taxon>
        <taxon>Bacillariophyta</taxon>
        <taxon>Coscinodiscophyceae</taxon>
        <taxon>Thalassiosirophycidae</taxon>
        <taxon>Stephanodiscales</taxon>
        <taxon>Stephanodiscaceae</taxon>
        <taxon>Cyclostephanos</taxon>
    </lineage>
</organism>
<dbReference type="Gene3D" id="2.30.30.1190">
    <property type="match status" value="1"/>
</dbReference>
<dbReference type="AlphaFoldDB" id="A0ABD3RGF0"/>
<feature type="region of interest" description="Disordered" evidence="15">
    <location>
        <begin position="683"/>
        <end position="719"/>
    </location>
</feature>
<feature type="region of interest" description="Disordered" evidence="15">
    <location>
        <begin position="1"/>
        <end position="20"/>
    </location>
</feature>
<feature type="region of interest" description="Disordered" evidence="15">
    <location>
        <begin position="856"/>
        <end position="902"/>
    </location>
</feature>
<keyword evidence="7 14" id="KW-0862">Zinc</keyword>
<feature type="region of interest" description="Disordered" evidence="15">
    <location>
        <begin position="933"/>
        <end position="959"/>
    </location>
</feature>
<evidence type="ECO:0000313" key="18">
    <source>
        <dbReference type="Proteomes" id="UP001530377"/>
    </source>
</evidence>
<dbReference type="InterPro" id="IPR012476">
    <property type="entry name" value="GLE1"/>
</dbReference>
<dbReference type="PANTHER" id="PTHR12960">
    <property type="entry name" value="GLE-1-RELATED"/>
    <property type="match status" value="1"/>
</dbReference>
<comment type="caution">
    <text evidence="17">The sequence shown here is derived from an EMBL/GenBank/DDBJ whole genome shotgun (WGS) entry which is preliminary data.</text>
</comment>
<keyword evidence="6" id="KW-0509">mRNA transport</keyword>
<keyword evidence="8" id="KW-0653">Protein transport</keyword>
<proteinExistence type="inferred from homology"/>
<dbReference type="InterPro" id="IPR000571">
    <property type="entry name" value="Znf_CCCH"/>
</dbReference>
<evidence type="ECO:0000256" key="10">
    <source>
        <dbReference type="ARBA" id="ARBA00023132"/>
    </source>
</evidence>
<feature type="compositionally biased region" description="Low complexity" evidence="15">
    <location>
        <begin position="705"/>
        <end position="717"/>
    </location>
</feature>
<comment type="subcellular location">
    <subcellularLocation>
        <location evidence="1">Nucleus</location>
        <location evidence="1">Nuclear pore complex</location>
    </subcellularLocation>
</comment>
<dbReference type="Pfam" id="PF07817">
    <property type="entry name" value="GLE1"/>
    <property type="match status" value="1"/>
</dbReference>
<evidence type="ECO:0000256" key="9">
    <source>
        <dbReference type="ARBA" id="ARBA00023010"/>
    </source>
</evidence>
<dbReference type="Proteomes" id="UP001530377">
    <property type="component" value="Unassembled WGS sequence"/>
</dbReference>
<keyword evidence="4 14" id="KW-0479">Metal-binding</keyword>
<feature type="compositionally biased region" description="Polar residues" evidence="15">
    <location>
        <begin position="637"/>
        <end position="655"/>
    </location>
</feature>
<keyword evidence="9" id="KW-0811">Translocation</keyword>
<keyword evidence="3" id="KW-0813">Transport</keyword>